<proteinExistence type="predicted"/>
<keyword evidence="2" id="KW-1185">Reference proteome</keyword>
<organism evidence="1 2">
    <name type="scientific">Massariosphaeria phaeospora</name>
    <dbReference type="NCBI Taxonomy" id="100035"/>
    <lineage>
        <taxon>Eukaryota</taxon>
        <taxon>Fungi</taxon>
        <taxon>Dikarya</taxon>
        <taxon>Ascomycota</taxon>
        <taxon>Pezizomycotina</taxon>
        <taxon>Dothideomycetes</taxon>
        <taxon>Pleosporomycetidae</taxon>
        <taxon>Pleosporales</taxon>
        <taxon>Pleosporales incertae sedis</taxon>
        <taxon>Massariosphaeria</taxon>
    </lineage>
</organism>
<dbReference type="Proteomes" id="UP000481861">
    <property type="component" value="Unassembled WGS sequence"/>
</dbReference>
<gene>
    <name evidence="1" type="ORF">BDV95DRAFT_471118</name>
</gene>
<protein>
    <submittedName>
        <fullName evidence="1">Uncharacterized protein</fullName>
    </submittedName>
</protein>
<comment type="caution">
    <text evidence="1">The sequence shown here is derived from an EMBL/GenBank/DDBJ whole genome shotgun (WGS) entry which is preliminary data.</text>
</comment>
<sequence length="135" mass="15312">CDNMFTHYHDLICGHTITTSITSPDIVHLLKAPCSSACVRYRYLKSTGLDMSCFSNISHVAFVCPACVEAYIRENYYAVDWQYRETGFVPSKYNETNIRVWTHRAVLRLVDSGLRMAQGTTGVFSIVMAEKYPAL</sequence>
<evidence type="ECO:0000313" key="1">
    <source>
        <dbReference type="EMBL" id="KAF2874017.1"/>
    </source>
</evidence>
<reference evidence="1 2" key="1">
    <citation type="submission" date="2020-01" db="EMBL/GenBank/DDBJ databases">
        <authorList>
            <consortium name="DOE Joint Genome Institute"/>
            <person name="Haridas S."/>
            <person name="Albert R."/>
            <person name="Binder M."/>
            <person name="Bloem J."/>
            <person name="Labutti K."/>
            <person name="Salamov A."/>
            <person name="Andreopoulos B."/>
            <person name="Baker S.E."/>
            <person name="Barry K."/>
            <person name="Bills G."/>
            <person name="Bluhm B.H."/>
            <person name="Cannon C."/>
            <person name="Castanera R."/>
            <person name="Culley D.E."/>
            <person name="Daum C."/>
            <person name="Ezra D."/>
            <person name="Gonzalez J.B."/>
            <person name="Henrissat B."/>
            <person name="Kuo A."/>
            <person name="Liang C."/>
            <person name="Lipzen A."/>
            <person name="Lutzoni F."/>
            <person name="Magnuson J."/>
            <person name="Mondo S."/>
            <person name="Nolan M."/>
            <person name="Ohm R."/>
            <person name="Pangilinan J."/>
            <person name="Park H.-J.H."/>
            <person name="Ramirez L."/>
            <person name="Alfaro M."/>
            <person name="Sun H."/>
            <person name="Tritt A."/>
            <person name="Yoshinaga Y."/>
            <person name="Zwiers L.-H.L."/>
            <person name="Turgeon B.G."/>
            <person name="Goodwin S.B."/>
            <person name="Spatafora J.W."/>
            <person name="Crous P.W."/>
            <person name="Grigoriev I.V."/>
        </authorList>
    </citation>
    <scope>NUCLEOTIDE SEQUENCE [LARGE SCALE GENOMIC DNA]</scope>
    <source>
        <strain evidence="1 2">CBS 611.86</strain>
    </source>
</reference>
<feature type="non-terminal residue" evidence="1">
    <location>
        <position position="1"/>
    </location>
</feature>
<accession>A0A7C8I9G5</accession>
<dbReference type="OrthoDB" id="3799239at2759"/>
<dbReference type="AlphaFoldDB" id="A0A7C8I9G5"/>
<dbReference type="EMBL" id="JAADJZ010000006">
    <property type="protein sequence ID" value="KAF2874017.1"/>
    <property type="molecule type" value="Genomic_DNA"/>
</dbReference>
<feature type="non-terminal residue" evidence="1">
    <location>
        <position position="135"/>
    </location>
</feature>
<evidence type="ECO:0000313" key="2">
    <source>
        <dbReference type="Proteomes" id="UP000481861"/>
    </source>
</evidence>
<name>A0A7C8I9G5_9PLEO</name>